<dbReference type="Proteomes" id="UP000265703">
    <property type="component" value="Unassembled WGS sequence"/>
</dbReference>
<sequence>MAEKENSVHHVLNTLARRGDPSSLRASASLALMLRDDSTEERIRRYHEKAEEKKALNTEGNSSEIQSNTQSLSMQHKSLKTESDESTFDSSSTNNFIKILKADVEIKNKDIDEKDLESSLGYVNDEKNSNINLAEIGNDSLELSQEVTTSQNIELDKHDLEIRLNDDVGTSTTNNKTVFDSGQIEINLSSDEEVEI</sequence>
<comment type="caution">
    <text evidence="2">The sequence shown here is derived from an EMBL/GenBank/DDBJ whole genome shotgun (WGS) entry which is preliminary data.</text>
</comment>
<evidence type="ECO:0000256" key="1">
    <source>
        <dbReference type="SAM" id="MobiDB-lite"/>
    </source>
</evidence>
<gene>
    <name evidence="2" type="ORF">C1645_735872</name>
</gene>
<protein>
    <submittedName>
        <fullName evidence="2">Uncharacterized protein</fullName>
    </submittedName>
</protein>
<dbReference type="AlphaFoldDB" id="A0A397TDM5"/>
<feature type="compositionally biased region" description="Polar residues" evidence="1">
    <location>
        <begin position="58"/>
        <end position="76"/>
    </location>
</feature>
<reference evidence="2 3" key="1">
    <citation type="submission" date="2018-06" db="EMBL/GenBank/DDBJ databases">
        <title>Comparative genomics reveals the genomic features of Rhizophagus irregularis, R. cerebriforme, R. diaphanum and Gigaspora rosea, and their symbiotic lifestyle signature.</title>
        <authorList>
            <person name="Morin E."/>
            <person name="San Clemente H."/>
            <person name="Chen E.C.H."/>
            <person name="De La Providencia I."/>
            <person name="Hainaut M."/>
            <person name="Kuo A."/>
            <person name="Kohler A."/>
            <person name="Murat C."/>
            <person name="Tang N."/>
            <person name="Roy S."/>
            <person name="Loubradou J."/>
            <person name="Henrissat B."/>
            <person name="Grigoriev I.V."/>
            <person name="Corradi N."/>
            <person name="Roux C."/>
            <person name="Martin F.M."/>
        </authorList>
    </citation>
    <scope>NUCLEOTIDE SEQUENCE [LARGE SCALE GENOMIC DNA]</scope>
    <source>
        <strain evidence="2 3">DAOM 227022</strain>
    </source>
</reference>
<dbReference type="STRING" id="658196.A0A397TDM5"/>
<keyword evidence="3" id="KW-1185">Reference proteome</keyword>
<accession>A0A397TDM5</accession>
<feature type="region of interest" description="Disordered" evidence="1">
    <location>
        <begin position="49"/>
        <end position="91"/>
    </location>
</feature>
<proteinExistence type="predicted"/>
<organism evidence="2 3">
    <name type="scientific">Glomus cerebriforme</name>
    <dbReference type="NCBI Taxonomy" id="658196"/>
    <lineage>
        <taxon>Eukaryota</taxon>
        <taxon>Fungi</taxon>
        <taxon>Fungi incertae sedis</taxon>
        <taxon>Mucoromycota</taxon>
        <taxon>Glomeromycotina</taxon>
        <taxon>Glomeromycetes</taxon>
        <taxon>Glomerales</taxon>
        <taxon>Glomeraceae</taxon>
        <taxon>Glomus</taxon>
    </lineage>
</organism>
<dbReference type="EMBL" id="QKYT01000113">
    <property type="protein sequence ID" value="RIA92994.1"/>
    <property type="molecule type" value="Genomic_DNA"/>
</dbReference>
<evidence type="ECO:0000313" key="3">
    <source>
        <dbReference type="Proteomes" id="UP000265703"/>
    </source>
</evidence>
<name>A0A397TDM5_9GLOM</name>
<evidence type="ECO:0000313" key="2">
    <source>
        <dbReference type="EMBL" id="RIA92994.1"/>
    </source>
</evidence>